<feature type="region of interest" description="Disordered" evidence="1">
    <location>
        <begin position="685"/>
        <end position="730"/>
    </location>
</feature>
<feature type="region of interest" description="Disordered" evidence="1">
    <location>
        <begin position="361"/>
        <end position="496"/>
    </location>
</feature>
<feature type="compositionally biased region" description="Polar residues" evidence="1">
    <location>
        <begin position="144"/>
        <end position="154"/>
    </location>
</feature>
<feature type="compositionally biased region" description="Polar residues" evidence="1">
    <location>
        <begin position="283"/>
        <end position="294"/>
    </location>
</feature>
<dbReference type="PANTHER" id="PTHR47357">
    <property type="entry name" value="COP1-INTERACTIVE PROTEIN 1"/>
    <property type="match status" value="1"/>
</dbReference>
<feature type="compositionally biased region" description="Polar residues" evidence="1">
    <location>
        <begin position="438"/>
        <end position="461"/>
    </location>
</feature>
<dbReference type="Proteomes" id="UP000799440">
    <property type="component" value="Unassembled WGS sequence"/>
</dbReference>
<dbReference type="Gene3D" id="3.40.50.12360">
    <property type="match status" value="1"/>
</dbReference>
<evidence type="ECO:0000256" key="1">
    <source>
        <dbReference type="SAM" id="MobiDB-lite"/>
    </source>
</evidence>
<feature type="region of interest" description="Disordered" evidence="1">
    <location>
        <begin position="1081"/>
        <end position="1137"/>
    </location>
</feature>
<dbReference type="OrthoDB" id="3647690at2759"/>
<feature type="compositionally biased region" description="Basic and acidic residues" evidence="1">
    <location>
        <begin position="691"/>
        <end position="700"/>
    </location>
</feature>
<feature type="compositionally biased region" description="Polar residues" evidence="1">
    <location>
        <begin position="1112"/>
        <end position="1123"/>
    </location>
</feature>
<gene>
    <name evidence="2" type="ORF">M011DRAFT_481892</name>
</gene>
<feature type="region of interest" description="Disordered" evidence="1">
    <location>
        <begin position="1352"/>
        <end position="1398"/>
    </location>
</feature>
<organism evidence="2 3">
    <name type="scientific">Sporormia fimetaria CBS 119925</name>
    <dbReference type="NCBI Taxonomy" id="1340428"/>
    <lineage>
        <taxon>Eukaryota</taxon>
        <taxon>Fungi</taxon>
        <taxon>Dikarya</taxon>
        <taxon>Ascomycota</taxon>
        <taxon>Pezizomycotina</taxon>
        <taxon>Dothideomycetes</taxon>
        <taxon>Pleosporomycetidae</taxon>
        <taxon>Pleosporales</taxon>
        <taxon>Sporormiaceae</taxon>
        <taxon>Sporormia</taxon>
    </lineage>
</organism>
<dbReference type="InterPro" id="IPR038609">
    <property type="entry name" value="HDA1_su2/3_sf"/>
</dbReference>
<feature type="compositionally biased region" description="Low complexity" evidence="1">
    <location>
        <begin position="330"/>
        <end position="343"/>
    </location>
</feature>
<evidence type="ECO:0000313" key="3">
    <source>
        <dbReference type="Proteomes" id="UP000799440"/>
    </source>
</evidence>
<dbReference type="Pfam" id="PF11496">
    <property type="entry name" value="HDA2-3"/>
    <property type="match status" value="1"/>
</dbReference>
<feature type="compositionally biased region" description="Low complexity" evidence="1">
    <location>
        <begin position="1124"/>
        <end position="1137"/>
    </location>
</feature>
<dbReference type="EMBL" id="MU006613">
    <property type="protein sequence ID" value="KAF2742189.1"/>
    <property type="molecule type" value="Genomic_DNA"/>
</dbReference>
<feature type="compositionally biased region" description="Low complexity" evidence="1">
    <location>
        <begin position="390"/>
        <end position="399"/>
    </location>
</feature>
<feature type="compositionally biased region" description="Polar residues" evidence="1">
    <location>
        <begin position="622"/>
        <end position="638"/>
    </location>
</feature>
<feature type="compositionally biased region" description="Basic and acidic residues" evidence="1">
    <location>
        <begin position="1097"/>
        <end position="1108"/>
    </location>
</feature>
<reference evidence="2" key="1">
    <citation type="journal article" date="2020" name="Stud. Mycol.">
        <title>101 Dothideomycetes genomes: a test case for predicting lifestyles and emergence of pathogens.</title>
        <authorList>
            <person name="Haridas S."/>
            <person name="Albert R."/>
            <person name="Binder M."/>
            <person name="Bloem J."/>
            <person name="Labutti K."/>
            <person name="Salamov A."/>
            <person name="Andreopoulos B."/>
            <person name="Baker S."/>
            <person name="Barry K."/>
            <person name="Bills G."/>
            <person name="Bluhm B."/>
            <person name="Cannon C."/>
            <person name="Castanera R."/>
            <person name="Culley D."/>
            <person name="Daum C."/>
            <person name="Ezra D."/>
            <person name="Gonzalez J."/>
            <person name="Henrissat B."/>
            <person name="Kuo A."/>
            <person name="Liang C."/>
            <person name="Lipzen A."/>
            <person name="Lutzoni F."/>
            <person name="Magnuson J."/>
            <person name="Mondo S."/>
            <person name="Nolan M."/>
            <person name="Ohm R."/>
            <person name="Pangilinan J."/>
            <person name="Park H.-J."/>
            <person name="Ramirez L."/>
            <person name="Alfaro M."/>
            <person name="Sun H."/>
            <person name="Tritt A."/>
            <person name="Yoshinaga Y."/>
            <person name="Zwiers L.-H."/>
            <person name="Turgeon B."/>
            <person name="Goodwin S."/>
            <person name="Spatafora J."/>
            <person name="Crous P."/>
            <person name="Grigoriev I."/>
        </authorList>
    </citation>
    <scope>NUCLEOTIDE SEQUENCE</scope>
    <source>
        <strain evidence="2">CBS 119925</strain>
    </source>
</reference>
<dbReference type="GO" id="GO:0005856">
    <property type="term" value="C:cytoskeleton"/>
    <property type="evidence" value="ECO:0007669"/>
    <property type="project" value="TreeGrafter"/>
</dbReference>
<name>A0A6A6UWQ5_9PLEO</name>
<feature type="region of interest" description="Disordered" evidence="1">
    <location>
        <begin position="1"/>
        <end position="188"/>
    </location>
</feature>
<feature type="region of interest" description="Disordered" evidence="1">
    <location>
        <begin position="270"/>
        <end position="348"/>
    </location>
</feature>
<keyword evidence="3" id="KW-1185">Reference proteome</keyword>
<dbReference type="GO" id="GO:0005200">
    <property type="term" value="F:structural constituent of cytoskeleton"/>
    <property type="evidence" value="ECO:0007669"/>
    <property type="project" value="TreeGrafter"/>
</dbReference>
<feature type="compositionally biased region" description="Polar residues" evidence="1">
    <location>
        <begin position="532"/>
        <end position="548"/>
    </location>
</feature>
<evidence type="ECO:0000313" key="2">
    <source>
        <dbReference type="EMBL" id="KAF2742189.1"/>
    </source>
</evidence>
<dbReference type="GO" id="GO:0070823">
    <property type="term" value="C:HDA1 complex"/>
    <property type="evidence" value="ECO:0007669"/>
    <property type="project" value="InterPro"/>
</dbReference>
<sequence length="1398" mass="152810">MPPANSTEASKKRKRKSNPWNPQKKPRVSQKKWEVRGILAETEDKYLIDWADDEETGESYSPTWEPKRNANKACIIQWENKRKEQQSPPDNDSQRVSSYQTNSSKSADPWQITGVGDTPLEAPRASGSEYQPTQEGAVLLASSVPETQPSSTEDSLVKDLDVSAGAKSSEACHASETWTAAPRKRERSVEVTESSQRLLIASHPAEVNGRLVEEVLETQEDVHQPPSRSPSPAEYISETLDAVQSSVETLTAPETCTNLLSTFAQRGWHIGSRISPTPPVQQPQPLATTQPETQESSDHSVRTSGQTQPSRPCREAPDTHLGTYRGSGQTPPSALAELSSSSTTHQCSAAVVPRDIRAEAQAHSEVTGEEPQPVSAADNTEPVRGEVQEQEPVSQVSVVARIAQSENLTQSTDRHTYSGEADLSGDSVSGAQKVHYPENSTVESSARSGLETVHSSNPSTDNEARRALPDSGGINSSVQENDQPKPISPESGLQRLKEGNRGLLSLKARLARIAANRRPSQPTLPAEEEGVNRTTSQTRDAIQNNNSEVDIHRQDFVPELPTEEAATSPSAGSRSQQQDAQVVPVDSYSYPTELETDGSILPTTEFDHIMEETTQIPEDHSTQSSSQRNKLLTPSLSDASVPPHPGSHSLGTTTSLAPGRPPTPPAISSGEVGDSIEAGLKAAFTPGQTRGDQDAGEKQASDVSSAGAETQSSSTPDKSPAPSGPPSLRTTALRNSAAVHIPEAPSLLPEHPKHQHPASHSQNGGLTEPKLSVQDTADHDSDVEMAISGHSTPSMLLLEDVNLLENEYIVPLSMGLRQKATYLQQIKHDMEALKGFNEDPEAFTDLTTISAVFEKLKNVETHTDFVFAESADNGDTMFDINSSSKFRFLKALLDALRDKDMHFVLVVKEGNEQLCGMVARFLQQNSVPYKYPKKPRRSWQPQKQVSPLRATLLTSALDGFVQPSDAIICLDGARTEDVRKEPWARSPMTPHALVPVLQLVIPRTVSHIELSMNPKLEGKERLHTIVACLAQIGSDVGRPLGDDDIPGPDETAALVAGWLVERGEWPLSSIHSVEDVLQFSSQSSDSQASTVQPSHKRPLDDEPAEPSKRPRLSSQAEGDTTHVSDSAPGTASSSSELSKLRAQLDEMQHQLENAQIEVRDAREQKGTWEQRQTAHEDLAKENRRLRKKLQESEKNREFQEKMRQIQGNQKEKLQEQLAEKKTLIEKLEADAAASTDENRVELARVRAENETLKSAVTAARKSKESTENTMEYLKAQSAKEHTKYAELKAKHEEVVAKVVELERMASGEMTELKKIHFDNAYKVMENQIKGKTQEVEMLKKLLEQKEAEVTKLKSEKKGYGTRGSSVPRSPRVTAASISRGASPAAAGGRNRLSDLRNG</sequence>
<feature type="compositionally biased region" description="Polar residues" evidence="1">
    <location>
        <begin position="565"/>
        <end position="580"/>
    </location>
</feature>
<feature type="region of interest" description="Disordered" evidence="1">
    <location>
        <begin position="1162"/>
        <end position="1214"/>
    </location>
</feature>
<feature type="compositionally biased region" description="Low complexity" evidence="1">
    <location>
        <begin position="1374"/>
        <end position="1390"/>
    </location>
</feature>
<proteinExistence type="predicted"/>
<dbReference type="InterPro" id="IPR021006">
    <property type="entry name" value="Hda2/3"/>
</dbReference>
<feature type="compositionally biased region" description="Low complexity" evidence="1">
    <location>
        <begin position="1081"/>
        <end position="1092"/>
    </location>
</feature>
<accession>A0A6A6UWQ5</accession>
<feature type="region of interest" description="Disordered" evidence="1">
    <location>
        <begin position="514"/>
        <end position="583"/>
    </location>
</feature>
<feature type="region of interest" description="Disordered" evidence="1">
    <location>
        <begin position="615"/>
        <end position="672"/>
    </location>
</feature>
<evidence type="ECO:0008006" key="4">
    <source>
        <dbReference type="Google" id="ProtNLM"/>
    </source>
</evidence>
<protein>
    <recommendedName>
        <fullName evidence="4">Chromo domain-containing protein</fullName>
    </recommendedName>
</protein>
<feature type="compositionally biased region" description="Polar residues" evidence="1">
    <location>
        <begin position="701"/>
        <end position="717"/>
    </location>
</feature>
<feature type="compositionally biased region" description="Polar residues" evidence="1">
    <location>
        <begin position="86"/>
        <end position="106"/>
    </location>
</feature>
<feature type="region of interest" description="Disordered" evidence="1">
    <location>
        <begin position="746"/>
        <end position="772"/>
    </location>
</feature>
<dbReference type="PANTHER" id="PTHR47357:SF1">
    <property type="entry name" value="SPINDLE POLE BODY COMPONENT 110"/>
    <property type="match status" value="1"/>
</dbReference>